<dbReference type="AlphaFoldDB" id="A0AAN6YNB9"/>
<evidence type="ECO:0000313" key="1">
    <source>
        <dbReference type="EMBL" id="KAK4220925.1"/>
    </source>
</evidence>
<evidence type="ECO:0000313" key="2">
    <source>
        <dbReference type="Proteomes" id="UP001301958"/>
    </source>
</evidence>
<name>A0AAN6YNB9_9PEZI</name>
<proteinExistence type="predicted"/>
<dbReference type="Proteomes" id="UP001301958">
    <property type="component" value="Unassembled WGS sequence"/>
</dbReference>
<comment type="caution">
    <text evidence="1">The sequence shown here is derived from an EMBL/GenBank/DDBJ whole genome shotgun (WGS) entry which is preliminary data.</text>
</comment>
<dbReference type="EMBL" id="MU865614">
    <property type="protein sequence ID" value="KAK4220925.1"/>
    <property type="molecule type" value="Genomic_DNA"/>
</dbReference>
<reference evidence="1" key="1">
    <citation type="journal article" date="2023" name="Mol. Phylogenet. Evol.">
        <title>Genome-scale phylogeny and comparative genomics of the fungal order Sordariales.</title>
        <authorList>
            <person name="Hensen N."/>
            <person name="Bonometti L."/>
            <person name="Westerberg I."/>
            <person name="Brannstrom I.O."/>
            <person name="Guillou S."/>
            <person name="Cros-Aarteil S."/>
            <person name="Calhoun S."/>
            <person name="Haridas S."/>
            <person name="Kuo A."/>
            <person name="Mondo S."/>
            <person name="Pangilinan J."/>
            <person name="Riley R."/>
            <person name="LaButti K."/>
            <person name="Andreopoulos B."/>
            <person name="Lipzen A."/>
            <person name="Chen C."/>
            <person name="Yan M."/>
            <person name="Daum C."/>
            <person name="Ng V."/>
            <person name="Clum A."/>
            <person name="Steindorff A."/>
            <person name="Ohm R.A."/>
            <person name="Martin F."/>
            <person name="Silar P."/>
            <person name="Natvig D.O."/>
            <person name="Lalanne C."/>
            <person name="Gautier V."/>
            <person name="Ament-Velasquez S.L."/>
            <person name="Kruys A."/>
            <person name="Hutchinson M.I."/>
            <person name="Powell A.J."/>
            <person name="Barry K."/>
            <person name="Miller A.N."/>
            <person name="Grigoriev I.V."/>
            <person name="Debuchy R."/>
            <person name="Gladieux P."/>
            <person name="Hiltunen Thoren M."/>
            <person name="Johannesson H."/>
        </authorList>
    </citation>
    <scope>NUCLEOTIDE SEQUENCE</scope>
    <source>
        <strain evidence="1">CBS 990.96</strain>
    </source>
</reference>
<reference evidence="1" key="2">
    <citation type="submission" date="2023-05" db="EMBL/GenBank/DDBJ databases">
        <authorList>
            <consortium name="Lawrence Berkeley National Laboratory"/>
            <person name="Steindorff A."/>
            <person name="Hensen N."/>
            <person name="Bonometti L."/>
            <person name="Westerberg I."/>
            <person name="Brannstrom I.O."/>
            <person name="Guillou S."/>
            <person name="Cros-Aarteil S."/>
            <person name="Calhoun S."/>
            <person name="Haridas S."/>
            <person name="Kuo A."/>
            <person name="Mondo S."/>
            <person name="Pangilinan J."/>
            <person name="Riley R."/>
            <person name="Labutti K."/>
            <person name="Andreopoulos B."/>
            <person name="Lipzen A."/>
            <person name="Chen C."/>
            <person name="Yanf M."/>
            <person name="Daum C."/>
            <person name="Ng V."/>
            <person name="Clum A."/>
            <person name="Ohm R."/>
            <person name="Martin F."/>
            <person name="Silar P."/>
            <person name="Natvig D."/>
            <person name="Lalanne C."/>
            <person name="Gautier V."/>
            <person name="Ament-Velasquez S.L."/>
            <person name="Kruys A."/>
            <person name="Hutchinson M.I."/>
            <person name="Powell A.J."/>
            <person name="Barry K."/>
            <person name="Miller A.N."/>
            <person name="Grigoriev I.V."/>
            <person name="Debuchy R."/>
            <person name="Gladieux P."/>
            <person name="Thoren M.H."/>
            <person name="Johannesson H."/>
        </authorList>
    </citation>
    <scope>NUCLEOTIDE SEQUENCE</scope>
    <source>
        <strain evidence="1">CBS 990.96</strain>
    </source>
</reference>
<protein>
    <submittedName>
        <fullName evidence="1">Uncharacterized protein</fullName>
    </submittedName>
</protein>
<keyword evidence="2" id="KW-1185">Reference proteome</keyword>
<gene>
    <name evidence="1" type="ORF">QBC38DRAFT_155532</name>
</gene>
<organism evidence="1 2">
    <name type="scientific">Podospora fimiseda</name>
    <dbReference type="NCBI Taxonomy" id="252190"/>
    <lineage>
        <taxon>Eukaryota</taxon>
        <taxon>Fungi</taxon>
        <taxon>Dikarya</taxon>
        <taxon>Ascomycota</taxon>
        <taxon>Pezizomycotina</taxon>
        <taxon>Sordariomycetes</taxon>
        <taxon>Sordariomycetidae</taxon>
        <taxon>Sordariales</taxon>
        <taxon>Podosporaceae</taxon>
        <taxon>Podospora</taxon>
    </lineage>
</organism>
<accession>A0AAN6YNB9</accession>
<sequence length="78" mass="9088">MSNSTATFERSYQSQHIRVELMPVIFGKVAAGSHNELHQTLREATITRVRKAPIYPTEDERLVDRREDVTQLRERYSA</sequence>